<dbReference type="PANTHER" id="PTHR13774">
    <property type="entry name" value="PHENAZINE BIOSYNTHESIS PROTEIN"/>
    <property type="match status" value="1"/>
</dbReference>
<dbReference type="GO" id="GO:0016853">
    <property type="term" value="F:isomerase activity"/>
    <property type="evidence" value="ECO:0007669"/>
    <property type="project" value="UniProtKB-KW"/>
</dbReference>
<gene>
    <name evidence="3" type="primary">yddE_1</name>
    <name evidence="3" type="ORF">ERS013201_03835</name>
</gene>
<accession>A0A655ZZ30</accession>
<dbReference type="EMBL" id="CWQJ01000048">
    <property type="protein sequence ID" value="CSC89338.1"/>
    <property type="molecule type" value="Genomic_DNA"/>
</dbReference>
<dbReference type="PIRSF" id="PIRSF016184">
    <property type="entry name" value="PhzC_PhzF"/>
    <property type="match status" value="1"/>
</dbReference>
<dbReference type="InterPro" id="IPR003719">
    <property type="entry name" value="Phenazine_PhzF-like"/>
</dbReference>
<dbReference type="NCBIfam" id="NF041952">
    <property type="entry name" value="super_attC_Vc_1"/>
    <property type="match status" value="1"/>
</dbReference>
<reference evidence="3 4" key="1">
    <citation type="submission" date="2015-07" db="EMBL/GenBank/DDBJ databases">
        <authorList>
            <consortium name="Pathogen Informatics"/>
        </authorList>
    </citation>
    <scope>NUCLEOTIDE SEQUENCE [LARGE SCALE GENOMIC DNA]</scope>
    <source>
        <strain evidence="3 4">A325</strain>
    </source>
</reference>
<dbReference type="Gene3D" id="3.10.310.10">
    <property type="entry name" value="Diaminopimelate Epimerase, Chain A, domain 1"/>
    <property type="match status" value="2"/>
</dbReference>
<keyword evidence="2 3" id="KW-0413">Isomerase</keyword>
<dbReference type="Pfam" id="PF02567">
    <property type="entry name" value="PhzC-PhzF"/>
    <property type="match status" value="1"/>
</dbReference>
<dbReference type="AlphaFoldDB" id="A0A655ZZ30"/>
<dbReference type="SUPFAM" id="SSF54506">
    <property type="entry name" value="Diaminopimelate epimerase-like"/>
    <property type="match status" value="1"/>
</dbReference>
<sequence>MVTVVVVEFSVMRCQPLRRALNCSQGWWIIKIDIYDVFIGESAFGNPCGVLELNGWLSDSELRQITREVGQPVTSFITHADGQFHIRWFALDGEINLCGHGSLGAGAAILSKYQLESVVFNSKYGEVVISKRDDQYSLVLPSWEAKPCAVPVEISDLATDAIDVFSTRDLVLVLPSVEAVMNFQPDDDRLREINEYYALIVTAANGNSGYVLRYFAPQIGISEDLATGSAQCSLAPYWFKKLGSDALHARQLSMSGGYFEVERTTENSITVFAQSKRRAIAI</sequence>
<comment type="similarity">
    <text evidence="1">Belongs to the PhzF family.</text>
</comment>
<proteinExistence type="inferred from homology"/>
<evidence type="ECO:0000313" key="4">
    <source>
        <dbReference type="Proteomes" id="UP000046067"/>
    </source>
</evidence>
<evidence type="ECO:0000256" key="1">
    <source>
        <dbReference type="ARBA" id="ARBA00008270"/>
    </source>
</evidence>
<evidence type="ECO:0000256" key="2">
    <source>
        <dbReference type="ARBA" id="ARBA00023235"/>
    </source>
</evidence>
<dbReference type="AntiFam" id="ANF00278">
    <property type="entry name" value="Spurious ORF motif from attC repeats"/>
</dbReference>
<dbReference type="PANTHER" id="PTHR13774:SF17">
    <property type="entry name" value="PHENAZINE BIOSYNTHESIS-LIKE DOMAIN-CONTAINING PROTEIN"/>
    <property type="match status" value="1"/>
</dbReference>
<dbReference type="Proteomes" id="UP000046067">
    <property type="component" value="Unassembled WGS sequence"/>
</dbReference>
<evidence type="ECO:0000313" key="3">
    <source>
        <dbReference type="EMBL" id="CSC89338.1"/>
    </source>
</evidence>
<dbReference type="GO" id="GO:0005737">
    <property type="term" value="C:cytoplasm"/>
    <property type="evidence" value="ECO:0007669"/>
    <property type="project" value="TreeGrafter"/>
</dbReference>
<name>A0A655ZZ30_VIBCL</name>
<dbReference type="EC" id="5.1.-.-" evidence="3"/>
<dbReference type="NCBIfam" id="TIGR00654">
    <property type="entry name" value="PhzF_family"/>
    <property type="match status" value="1"/>
</dbReference>
<protein>
    <submittedName>
        <fullName evidence="3">Predicted epimerase, PhzC/PhzF-like protein</fullName>
        <ecNumber evidence="3">5.1.-.-</ecNumber>
    </submittedName>
</protein>
<organism evidence="3 4">
    <name type="scientific">Vibrio cholerae</name>
    <dbReference type="NCBI Taxonomy" id="666"/>
    <lineage>
        <taxon>Bacteria</taxon>
        <taxon>Pseudomonadati</taxon>
        <taxon>Pseudomonadota</taxon>
        <taxon>Gammaproteobacteria</taxon>
        <taxon>Vibrionales</taxon>
        <taxon>Vibrionaceae</taxon>
        <taxon>Vibrio</taxon>
    </lineage>
</organism>